<dbReference type="InterPro" id="IPR013320">
    <property type="entry name" value="ConA-like_dom_sf"/>
</dbReference>
<dbReference type="OrthoDB" id="202537at2759"/>
<comment type="similarity">
    <text evidence="1 4">Belongs to the glycosyl hydrolase 32 family.</text>
</comment>
<dbReference type="Pfam" id="PF08244">
    <property type="entry name" value="Glyco_hydro_32C"/>
    <property type="match status" value="1"/>
</dbReference>
<protein>
    <recommendedName>
        <fullName evidence="9">Glycosyl hydrolase family 32 N-terminal domain-containing protein</fullName>
    </recommendedName>
</protein>
<sequence length="536" mass="59879">MKLPIVETLAARALDVCLAPTNNISLSASTYYEAYRPQIHYSPSSGFMNDPNGLVYNPASELWHLSYQYNPYAPKAANQHWGHAVSSDLIHWQNAQPAIVPPNENLTVLSGSSVIDENNTSGLFNDSTAPSDRFVAFYTELDQRDPSTLYQRQKGAYSVDGGYSYTIIDEPVIDINQTEFRDPKVFRHNDEWVMSVVLASQYKVVWYTSTNLLEWTYRNSFTGGYPAYQYECPDLLQVPVVEDGQQVDTKWLLILSIQPGAPKGGSTAQYFIGDLDDDYNFTPDDSLTRFLSFGLDDYATVSFGNAPQDHAPTIIGWAQNWAYVADTPTGDYRSSMTIPRELSIVRTGPTDQYEGYYLKQHPVDLSPIAGEVLENSTEVTKEGSIALNGDAFDLQFTFNGSAKGLYDSNEKPFAEVQILNEDESSVVKIHIDYSIHTIYVNRGNSGWEVDTFVNYAGDTFKPPSDGIVEFRALLDRSLLEIFAQDGLYYAANVFYMQNANGEEDTPAKIKYTTSESVNATQVAVQALNSVWNVPEC</sequence>
<evidence type="ECO:0000256" key="2">
    <source>
        <dbReference type="ARBA" id="ARBA00022801"/>
    </source>
</evidence>
<dbReference type="PROSITE" id="PS00609">
    <property type="entry name" value="GLYCOSYL_HYDROL_F32"/>
    <property type="match status" value="1"/>
</dbReference>
<dbReference type="InterPro" id="IPR018053">
    <property type="entry name" value="Glyco_hydro_32_AS"/>
</dbReference>
<dbReference type="Pfam" id="PF00251">
    <property type="entry name" value="Glyco_hydro_32N"/>
    <property type="match status" value="1"/>
</dbReference>
<dbReference type="CDD" id="cd18622">
    <property type="entry name" value="GH32_Inu-like"/>
    <property type="match status" value="1"/>
</dbReference>
<dbReference type="SMART" id="SM00640">
    <property type="entry name" value="Glyco_32"/>
    <property type="match status" value="1"/>
</dbReference>
<evidence type="ECO:0000256" key="1">
    <source>
        <dbReference type="ARBA" id="ARBA00009902"/>
    </source>
</evidence>
<keyword evidence="2 4" id="KW-0378">Hydrolase</keyword>
<dbReference type="EMBL" id="SPNW01000005">
    <property type="protein sequence ID" value="TIA92767.1"/>
    <property type="molecule type" value="Genomic_DNA"/>
</dbReference>
<evidence type="ECO:0000313" key="8">
    <source>
        <dbReference type="Proteomes" id="UP000310189"/>
    </source>
</evidence>
<evidence type="ECO:0000259" key="5">
    <source>
        <dbReference type="Pfam" id="PF00251"/>
    </source>
</evidence>
<dbReference type="GO" id="GO:0004575">
    <property type="term" value="F:sucrose alpha-glucosidase activity"/>
    <property type="evidence" value="ECO:0007669"/>
    <property type="project" value="TreeGrafter"/>
</dbReference>
<reference evidence="7 8" key="1">
    <citation type="submission" date="2019-03" db="EMBL/GenBank/DDBJ databases">
        <title>Sequencing 23 genomes of Wallemia ichthyophaga.</title>
        <authorList>
            <person name="Gostincar C."/>
        </authorList>
    </citation>
    <scope>NUCLEOTIDE SEQUENCE [LARGE SCALE GENOMIC DNA]</scope>
    <source>
        <strain evidence="7 8">EXF-5753</strain>
    </source>
</reference>
<dbReference type="InterPro" id="IPR023296">
    <property type="entry name" value="Glyco_hydro_beta-prop_sf"/>
</dbReference>
<dbReference type="GO" id="GO:0000324">
    <property type="term" value="C:fungal-type vacuole"/>
    <property type="evidence" value="ECO:0007669"/>
    <property type="project" value="TreeGrafter"/>
</dbReference>
<dbReference type="Gene3D" id="2.115.10.20">
    <property type="entry name" value="Glycosyl hydrolase domain, family 43"/>
    <property type="match status" value="1"/>
</dbReference>
<dbReference type="Gene3D" id="2.60.120.560">
    <property type="entry name" value="Exo-inulinase, domain 1"/>
    <property type="match status" value="1"/>
</dbReference>
<feature type="domain" description="Glycosyl hydrolase family 32 N-terminal" evidence="5">
    <location>
        <begin position="40"/>
        <end position="350"/>
    </location>
</feature>
<evidence type="ECO:0000313" key="7">
    <source>
        <dbReference type="EMBL" id="TIA92767.1"/>
    </source>
</evidence>
<keyword evidence="8" id="KW-1185">Reference proteome</keyword>
<dbReference type="SUPFAM" id="SSF75005">
    <property type="entry name" value="Arabinanase/levansucrase/invertase"/>
    <property type="match status" value="1"/>
</dbReference>
<evidence type="ECO:0000256" key="4">
    <source>
        <dbReference type="RuleBase" id="RU362110"/>
    </source>
</evidence>
<gene>
    <name evidence="7" type="ORF">E3P99_00506</name>
</gene>
<accession>A0A4T0FV23</accession>
<dbReference type="AlphaFoldDB" id="A0A4T0FV23"/>
<dbReference type="PANTHER" id="PTHR42800">
    <property type="entry name" value="EXOINULINASE INUD (AFU_ORTHOLOGUE AFUA_5G00480)"/>
    <property type="match status" value="1"/>
</dbReference>
<name>A0A4T0FV23_9BASI</name>
<evidence type="ECO:0008006" key="9">
    <source>
        <dbReference type="Google" id="ProtNLM"/>
    </source>
</evidence>
<dbReference type="GO" id="GO:0005987">
    <property type="term" value="P:sucrose catabolic process"/>
    <property type="evidence" value="ECO:0007669"/>
    <property type="project" value="TreeGrafter"/>
</dbReference>
<dbReference type="Proteomes" id="UP000310189">
    <property type="component" value="Unassembled WGS sequence"/>
</dbReference>
<keyword evidence="3 4" id="KW-0326">Glycosidase</keyword>
<dbReference type="InterPro" id="IPR013189">
    <property type="entry name" value="Glyco_hydro_32_C"/>
</dbReference>
<comment type="caution">
    <text evidence="7">The sequence shown here is derived from an EMBL/GenBank/DDBJ whole genome shotgun (WGS) entry which is preliminary data.</text>
</comment>
<dbReference type="InterPro" id="IPR013148">
    <property type="entry name" value="Glyco_hydro_32_N"/>
</dbReference>
<dbReference type="SUPFAM" id="SSF49899">
    <property type="entry name" value="Concanavalin A-like lectins/glucanases"/>
    <property type="match status" value="1"/>
</dbReference>
<evidence type="ECO:0000259" key="6">
    <source>
        <dbReference type="Pfam" id="PF08244"/>
    </source>
</evidence>
<proteinExistence type="inferred from homology"/>
<feature type="domain" description="Glycosyl hydrolase family 32 C-terminal" evidence="6">
    <location>
        <begin position="375"/>
        <end position="507"/>
    </location>
</feature>
<dbReference type="InterPro" id="IPR001362">
    <property type="entry name" value="Glyco_hydro_32"/>
</dbReference>
<organism evidence="7 8">
    <name type="scientific">Wallemia hederae</name>
    <dbReference type="NCBI Taxonomy" id="1540922"/>
    <lineage>
        <taxon>Eukaryota</taxon>
        <taxon>Fungi</taxon>
        <taxon>Dikarya</taxon>
        <taxon>Basidiomycota</taxon>
        <taxon>Wallemiomycotina</taxon>
        <taxon>Wallemiomycetes</taxon>
        <taxon>Wallemiales</taxon>
        <taxon>Wallemiaceae</taxon>
        <taxon>Wallemia</taxon>
    </lineage>
</organism>
<dbReference type="PANTHER" id="PTHR42800:SF2">
    <property type="entry name" value="INVERTASE-RELATED"/>
    <property type="match status" value="1"/>
</dbReference>
<evidence type="ECO:0000256" key="3">
    <source>
        <dbReference type="ARBA" id="ARBA00023295"/>
    </source>
</evidence>